<dbReference type="Proteomes" id="UP001642409">
    <property type="component" value="Unassembled WGS sequence"/>
</dbReference>
<evidence type="ECO:0000259" key="2">
    <source>
        <dbReference type="PROSITE" id="PS51293"/>
    </source>
</evidence>
<comment type="caution">
    <text evidence="4">The sequence shown here is derived from an EMBL/GenBank/DDBJ whole genome shotgun (WGS) entry which is preliminary data.</text>
</comment>
<evidence type="ECO:0000313" key="6">
    <source>
        <dbReference type="Proteomes" id="UP001642409"/>
    </source>
</evidence>
<dbReference type="AlphaFoldDB" id="A0AA86QH69"/>
<evidence type="ECO:0000259" key="3">
    <source>
        <dbReference type="PROSITE" id="PS51294"/>
    </source>
</evidence>
<feature type="domain" description="SANT" evidence="2">
    <location>
        <begin position="8"/>
        <end position="55"/>
    </location>
</feature>
<accession>A0AA86QH69</accession>
<protein>
    <submittedName>
        <fullName evidence="4">SANT/Myb domain</fullName>
    </submittedName>
    <submittedName>
        <fullName evidence="5">SANT/Myb_domain</fullName>
    </submittedName>
</protein>
<dbReference type="InterPro" id="IPR001005">
    <property type="entry name" value="SANT/Myb"/>
</dbReference>
<sequence>MNRGTLQRWTREEERQFELLVRRHDRDFKLISELFPGRSYGQIRSHYYNVLRRESARSSSQNQTQAIAQVKEENPLECFYFVLFDDFE</sequence>
<feature type="domain" description="HTH myb-type" evidence="3">
    <location>
        <begin position="1"/>
        <end position="55"/>
    </location>
</feature>
<dbReference type="PROSITE" id="PS50090">
    <property type="entry name" value="MYB_LIKE"/>
    <property type="match status" value="1"/>
</dbReference>
<dbReference type="Gene3D" id="1.10.10.60">
    <property type="entry name" value="Homeodomain-like"/>
    <property type="match status" value="1"/>
</dbReference>
<evidence type="ECO:0000313" key="5">
    <source>
        <dbReference type="EMBL" id="CAL6023770.1"/>
    </source>
</evidence>
<dbReference type="InterPro" id="IPR017930">
    <property type="entry name" value="Myb_dom"/>
</dbReference>
<dbReference type="SUPFAM" id="SSF46689">
    <property type="entry name" value="Homeodomain-like"/>
    <property type="match status" value="1"/>
</dbReference>
<dbReference type="SMART" id="SM00717">
    <property type="entry name" value="SANT"/>
    <property type="match status" value="1"/>
</dbReference>
<dbReference type="InterPro" id="IPR009057">
    <property type="entry name" value="Homeodomain-like_sf"/>
</dbReference>
<name>A0AA86QH69_9EUKA</name>
<dbReference type="EMBL" id="CATOUU010000849">
    <property type="protein sequence ID" value="CAI9954543.1"/>
    <property type="molecule type" value="Genomic_DNA"/>
</dbReference>
<evidence type="ECO:0000313" key="4">
    <source>
        <dbReference type="EMBL" id="CAI9954543.1"/>
    </source>
</evidence>
<dbReference type="CDD" id="cd00167">
    <property type="entry name" value="SANT"/>
    <property type="match status" value="1"/>
</dbReference>
<reference evidence="5 6" key="2">
    <citation type="submission" date="2024-07" db="EMBL/GenBank/DDBJ databases">
        <authorList>
            <person name="Akdeniz Z."/>
        </authorList>
    </citation>
    <scope>NUCLEOTIDE SEQUENCE [LARGE SCALE GENOMIC DNA]</scope>
</reference>
<dbReference type="PROSITE" id="PS51294">
    <property type="entry name" value="HTH_MYB"/>
    <property type="match status" value="1"/>
</dbReference>
<evidence type="ECO:0000259" key="1">
    <source>
        <dbReference type="PROSITE" id="PS50090"/>
    </source>
</evidence>
<dbReference type="PROSITE" id="PS51293">
    <property type="entry name" value="SANT"/>
    <property type="match status" value="1"/>
</dbReference>
<dbReference type="Pfam" id="PF00249">
    <property type="entry name" value="Myb_DNA-binding"/>
    <property type="match status" value="1"/>
</dbReference>
<proteinExistence type="predicted"/>
<feature type="domain" description="Myb-like" evidence="1">
    <location>
        <begin position="8"/>
        <end position="51"/>
    </location>
</feature>
<keyword evidence="6" id="KW-1185">Reference proteome</keyword>
<gene>
    <name evidence="5" type="ORF">HINF_LOCUS29294</name>
    <name evidence="4" type="ORF">HINF_LOCUS42188</name>
</gene>
<organism evidence="4">
    <name type="scientific">Hexamita inflata</name>
    <dbReference type="NCBI Taxonomy" id="28002"/>
    <lineage>
        <taxon>Eukaryota</taxon>
        <taxon>Metamonada</taxon>
        <taxon>Diplomonadida</taxon>
        <taxon>Hexamitidae</taxon>
        <taxon>Hexamitinae</taxon>
        <taxon>Hexamita</taxon>
    </lineage>
</organism>
<dbReference type="EMBL" id="CAXDID020000094">
    <property type="protein sequence ID" value="CAL6023770.1"/>
    <property type="molecule type" value="Genomic_DNA"/>
</dbReference>
<reference evidence="4" key="1">
    <citation type="submission" date="2023-06" db="EMBL/GenBank/DDBJ databases">
        <authorList>
            <person name="Kurt Z."/>
        </authorList>
    </citation>
    <scope>NUCLEOTIDE SEQUENCE</scope>
</reference>
<dbReference type="InterPro" id="IPR017884">
    <property type="entry name" value="SANT_dom"/>
</dbReference>